<evidence type="ECO:0000256" key="5">
    <source>
        <dbReference type="ARBA" id="ARBA00022832"/>
    </source>
</evidence>
<dbReference type="GO" id="GO:0005506">
    <property type="term" value="F:iron ion binding"/>
    <property type="evidence" value="ECO:0007669"/>
    <property type="project" value="TreeGrafter"/>
</dbReference>
<dbReference type="PANTHER" id="PTHR11351:SF26">
    <property type="entry name" value="FATTY ACID DESATURASE DOMAIN-CONTAINING PROTEIN"/>
    <property type="match status" value="1"/>
</dbReference>
<dbReference type="GO" id="GO:0005789">
    <property type="term" value="C:endoplasmic reticulum membrane"/>
    <property type="evidence" value="ECO:0007669"/>
    <property type="project" value="TreeGrafter"/>
</dbReference>
<dbReference type="PRINTS" id="PR00075">
    <property type="entry name" value="FACDDSATRASE"/>
</dbReference>
<comment type="cofactor">
    <cofactor evidence="11">
        <name>Fe(2+)</name>
        <dbReference type="ChEBI" id="CHEBI:29033"/>
    </cofactor>
</comment>
<evidence type="ECO:0000256" key="9">
    <source>
        <dbReference type="ARBA" id="ARBA00023136"/>
    </source>
</evidence>
<keyword evidence="4 11" id="KW-0812">Transmembrane</keyword>
<organism evidence="13 14">
    <name type="scientific">Brassicogethes aeneus</name>
    <name type="common">Rape pollen beetle</name>
    <name type="synonym">Meligethes aeneus</name>
    <dbReference type="NCBI Taxonomy" id="1431903"/>
    <lineage>
        <taxon>Eukaryota</taxon>
        <taxon>Metazoa</taxon>
        <taxon>Ecdysozoa</taxon>
        <taxon>Arthropoda</taxon>
        <taxon>Hexapoda</taxon>
        <taxon>Insecta</taxon>
        <taxon>Pterygota</taxon>
        <taxon>Neoptera</taxon>
        <taxon>Endopterygota</taxon>
        <taxon>Coleoptera</taxon>
        <taxon>Polyphaga</taxon>
        <taxon>Cucujiformia</taxon>
        <taxon>Nitidulidae</taxon>
        <taxon>Meligethinae</taxon>
        <taxon>Brassicogethes</taxon>
    </lineage>
</organism>
<dbReference type="GO" id="GO:0006636">
    <property type="term" value="P:unsaturated fatty acid biosynthetic process"/>
    <property type="evidence" value="ECO:0007669"/>
    <property type="project" value="TreeGrafter"/>
</dbReference>
<dbReference type="CDD" id="cd03505">
    <property type="entry name" value="Delta9-FADS-like"/>
    <property type="match status" value="1"/>
</dbReference>
<keyword evidence="10 11" id="KW-0275">Fatty acid biosynthesis</keyword>
<keyword evidence="9 12" id="KW-0472">Membrane</keyword>
<dbReference type="GO" id="GO:0004768">
    <property type="term" value="F:stearoyl-CoA 9-desaturase activity"/>
    <property type="evidence" value="ECO:0007669"/>
    <property type="project" value="TreeGrafter"/>
</dbReference>
<sequence length="321" mass="37471">MENLSTKREMDWLKVLFHLQLFISFLCSLHYLINEAYWTTTIYSIFIILLSVLGVTAGAHRLWAHKSYTANTKLKFFLALCQTLSGSGSIYDWVRWHRLHHKHFNTILDPYNPSKGFFFSHIKGNTLSLSPAQEKSLDEIDMSDVEEDKIVMFQKKYYIPLYFIVTLLLTLNAPAEYWSENIVSSIFVAGWFRYFVTLHLVWLINSATKIWGLLPGEKYPCDTNLVFILSKNYWLSYHYLAPWDYQTSEYSKYGTDCVSKFIRVCAALEYATDLKTVDCKTVQKALIHSLHENKSINEALLESEANSKIPVEHYLTPFKYQ</sequence>
<evidence type="ECO:0000256" key="10">
    <source>
        <dbReference type="ARBA" id="ARBA00023160"/>
    </source>
</evidence>
<dbReference type="EMBL" id="OV121137">
    <property type="protein sequence ID" value="CAH0558588.1"/>
    <property type="molecule type" value="Genomic_DNA"/>
</dbReference>
<proteinExistence type="inferred from homology"/>
<keyword evidence="7 11" id="KW-0560">Oxidoreductase</keyword>
<comment type="subcellular location">
    <subcellularLocation>
        <location evidence="1">Membrane</location>
        <topology evidence="1">Multi-pass membrane protein</topology>
    </subcellularLocation>
</comment>
<reference evidence="13" key="1">
    <citation type="submission" date="2021-12" db="EMBL/GenBank/DDBJ databases">
        <authorList>
            <person name="King R."/>
        </authorList>
    </citation>
    <scope>NUCLEOTIDE SEQUENCE</scope>
</reference>
<keyword evidence="6 12" id="KW-1133">Transmembrane helix</keyword>
<evidence type="ECO:0000256" key="7">
    <source>
        <dbReference type="ARBA" id="ARBA00023002"/>
    </source>
</evidence>
<evidence type="ECO:0000256" key="4">
    <source>
        <dbReference type="ARBA" id="ARBA00022692"/>
    </source>
</evidence>
<dbReference type="AlphaFoldDB" id="A0A9P0BBK6"/>
<evidence type="ECO:0000313" key="13">
    <source>
        <dbReference type="EMBL" id="CAH0558588.1"/>
    </source>
</evidence>
<evidence type="ECO:0000256" key="8">
    <source>
        <dbReference type="ARBA" id="ARBA00023098"/>
    </source>
</evidence>
<evidence type="ECO:0000256" key="6">
    <source>
        <dbReference type="ARBA" id="ARBA00022989"/>
    </source>
</evidence>
<keyword evidence="14" id="KW-1185">Reference proteome</keyword>
<feature type="transmembrane region" description="Helical" evidence="12">
    <location>
        <begin position="157"/>
        <end position="175"/>
    </location>
</feature>
<evidence type="ECO:0000313" key="14">
    <source>
        <dbReference type="Proteomes" id="UP001154078"/>
    </source>
</evidence>
<protein>
    <submittedName>
        <fullName evidence="13">Uncharacterized protein</fullName>
    </submittedName>
</protein>
<dbReference type="Proteomes" id="UP001154078">
    <property type="component" value="Chromosome 6"/>
</dbReference>
<evidence type="ECO:0000256" key="1">
    <source>
        <dbReference type="ARBA" id="ARBA00004141"/>
    </source>
</evidence>
<comment type="domain">
    <text evidence="11">The histidine box domains are involved in binding the catalytic metal ions.</text>
</comment>
<evidence type="ECO:0000256" key="3">
    <source>
        <dbReference type="ARBA" id="ARBA00022516"/>
    </source>
</evidence>
<keyword evidence="5" id="KW-0276">Fatty acid metabolism</keyword>
<keyword evidence="8" id="KW-0443">Lipid metabolism</keyword>
<gene>
    <name evidence="13" type="ORF">MELIAE_LOCUS8884</name>
</gene>
<evidence type="ECO:0000256" key="12">
    <source>
        <dbReference type="SAM" id="Phobius"/>
    </source>
</evidence>
<keyword evidence="3 11" id="KW-0444">Lipid biosynthesis</keyword>
<dbReference type="PANTHER" id="PTHR11351">
    <property type="entry name" value="ACYL-COA DESATURASE"/>
    <property type="match status" value="1"/>
</dbReference>
<name>A0A9P0BBK6_BRAAE</name>
<feature type="transmembrane region" description="Helical" evidence="12">
    <location>
        <begin position="181"/>
        <end position="204"/>
    </location>
</feature>
<feature type="transmembrane region" description="Helical" evidence="12">
    <location>
        <begin position="12"/>
        <end position="33"/>
    </location>
</feature>
<feature type="transmembrane region" description="Helical" evidence="12">
    <location>
        <begin position="45"/>
        <end position="64"/>
    </location>
</feature>
<evidence type="ECO:0000256" key="11">
    <source>
        <dbReference type="RuleBase" id="RU000581"/>
    </source>
</evidence>
<comment type="similarity">
    <text evidence="2 11">Belongs to the fatty acid desaturase type 1 family.</text>
</comment>
<evidence type="ECO:0000256" key="2">
    <source>
        <dbReference type="ARBA" id="ARBA00009295"/>
    </source>
</evidence>
<accession>A0A9P0BBK6</accession>
<dbReference type="InterPro" id="IPR015876">
    <property type="entry name" value="Acyl-CoA_DS"/>
</dbReference>
<dbReference type="OrthoDB" id="10260134at2759"/>